<dbReference type="Pfam" id="PF07727">
    <property type="entry name" value="RVT_2"/>
    <property type="match status" value="1"/>
</dbReference>
<dbReference type="EMBL" id="BKCJ010961837">
    <property type="protein sequence ID" value="GFC54593.1"/>
    <property type="molecule type" value="Genomic_DNA"/>
</dbReference>
<feature type="non-terminal residue" evidence="2">
    <location>
        <position position="1"/>
    </location>
</feature>
<dbReference type="AlphaFoldDB" id="A0A699Q067"/>
<sequence>KGYRLYRLDNESPKIVTSRNVVFNESFMYKDTLKDSGAGADKSVEELQVEVELQREPRTRTKPLRFRDENNMAAYAFAAAEEEDTHEPLTYQEAVACEDSSKWKAAMKEKMDSLRKNKTWELVDYKAGQKLVTCKWLFKIKKGIEGVQKPRNKARLVARGFTQRAGIDYNEVFSPVVRHTSIRVILALTVCKDFELEQLDVKTAFLHGNLEEVIYMRQPPGYEQDDMLIACKTKAEIGSTKSLLKREFDMKDLGEAKKI</sequence>
<feature type="domain" description="Reverse transcriptase Ty1/copia-type" evidence="1">
    <location>
        <begin position="117"/>
        <end position="225"/>
    </location>
</feature>
<evidence type="ECO:0000259" key="1">
    <source>
        <dbReference type="Pfam" id="PF07727"/>
    </source>
</evidence>
<name>A0A699Q067_TANCI</name>
<dbReference type="InterPro" id="IPR013103">
    <property type="entry name" value="RVT_2"/>
</dbReference>
<gene>
    <name evidence="2" type="ORF">Tci_826563</name>
</gene>
<comment type="caution">
    <text evidence="2">The sequence shown here is derived from an EMBL/GenBank/DDBJ whole genome shotgun (WGS) entry which is preliminary data.</text>
</comment>
<proteinExistence type="predicted"/>
<feature type="non-terminal residue" evidence="2">
    <location>
        <position position="259"/>
    </location>
</feature>
<organism evidence="2">
    <name type="scientific">Tanacetum cinerariifolium</name>
    <name type="common">Dalmatian daisy</name>
    <name type="synonym">Chrysanthemum cinerariifolium</name>
    <dbReference type="NCBI Taxonomy" id="118510"/>
    <lineage>
        <taxon>Eukaryota</taxon>
        <taxon>Viridiplantae</taxon>
        <taxon>Streptophyta</taxon>
        <taxon>Embryophyta</taxon>
        <taxon>Tracheophyta</taxon>
        <taxon>Spermatophyta</taxon>
        <taxon>Magnoliopsida</taxon>
        <taxon>eudicotyledons</taxon>
        <taxon>Gunneridae</taxon>
        <taxon>Pentapetalae</taxon>
        <taxon>asterids</taxon>
        <taxon>campanulids</taxon>
        <taxon>Asterales</taxon>
        <taxon>Asteraceae</taxon>
        <taxon>Asteroideae</taxon>
        <taxon>Anthemideae</taxon>
        <taxon>Anthemidinae</taxon>
        <taxon>Tanacetum</taxon>
    </lineage>
</organism>
<reference evidence="2" key="1">
    <citation type="journal article" date="2019" name="Sci. Rep.">
        <title>Draft genome of Tanacetum cinerariifolium, the natural source of mosquito coil.</title>
        <authorList>
            <person name="Yamashiro T."/>
            <person name="Shiraishi A."/>
            <person name="Satake H."/>
            <person name="Nakayama K."/>
        </authorList>
    </citation>
    <scope>NUCLEOTIDE SEQUENCE</scope>
</reference>
<evidence type="ECO:0000313" key="2">
    <source>
        <dbReference type="EMBL" id="GFC54593.1"/>
    </source>
</evidence>
<accession>A0A699Q067</accession>
<protein>
    <submittedName>
        <fullName evidence="2">Retrotransposon protein, putative, Ty1-copia subclass</fullName>
    </submittedName>
</protein>